<dbReference type="SUPFAM" id="SSF53067">
    <property type="entry name" value="Actin-like ATPase domain"/>
    <property type="match status" value="2"/>
</dbReference>
<keyword evidence="3" id="KW-0067">ATP-binding</keyword>
<keyword evidence="5" id="KW-0143">Chaperone</keyword>
<accession>A0A372GPF2</accession>
<protein>
    <recommendedName>
        <fullName evidence="9">Hsp70 family protein</fullName>
    </recommendedName>
</protein>
<dbReference type="PROSITE" id="PS00297">
    <property type="entry name" value="HSP70_1"/>
    <property type="match status" value="1"/>
</dbReference>
<dbReference type="PANTHER" id="PTHR19375">
    <property type="entry name" value="HEAT SHOCK PROTEIN 70KDA"/>
    <property type="match status" value="1"/>
</dbReference>
<evidence type="ECO:0000256" key="5">
    <source>
        <dbReference type="ARBA" id="ARBA00023186"/>
    </source>
</evidence>
<comment type="similarity">
    <text evidence="1">Belongs to the heat shock protein 70 family.</text>
</comment>
<evidence type="ECO:0000313" key="8">
    <source>
        <dbReference type="Proteomes" id="UP000262882"/>
    </source>
</evidence>
<dbReference type="InterPro" id="IPR043129">
    <property type="entry name" value="ATPase_NBD"/>
</dbReference>
<evidence type="ECO:0000256" key="6">
    <source>
        <dbReference type="SAM" id="MobiDB-lite"/>
    </source>
</evidence>
<evidence type="ECO:0000256" key="1">
    <source>
        <dbReference type="ARBA" id="ARBA00007381"/>
    </source>
</evidence>
<dbReference type="Gene3D" id="3.90.640.10">
    <property type="entry name" value="Actin, Chain A, domain 4"/>
    <property type="match status" value="1"/>
</dbReference>
<feature type="compositionally biased region" description="Gly residues" evidence="6">
    <location>
        <begin position="848"/>
        <end position="865"/>
    </location>
</feature>
<dbReference type="CDD" id="cd24029">
    <property type="entry name" value="ASKHA_NBD_HSP70_DnaK_HscA_HscC"/>
    <property type="match status" value="1"/>
</dbReference>
<dbReference type="InterPro" id="IPR018181">
    <property type="entry name" value="Heat_shock_70_CS"/>
</dbReference>
<evidence type="ECO:0000256" key="3">
    <source>
        <dbReference type="ARBA" id="ARBA00022840"/>
    </source>
</evidence>
<keyword evidence="4" id="KW-0346">Stress response</keyword>
<dbReference type="PROSITE" id="PS01036">
    <property type="entry name" value="HSP70_3"/>
    <property type="match status" value="1"/>
</dbReference>
<dbReference type="GO" id="GO:0005524">
    <property type="term" value="F:ATP binding"/>
    <property type="evidence" value="ECO:0007669"/>
    <property type="project" value="UniProtKB-KW"/>
</dbReference>
<evidence type="ECO:0000256" key="2">
    <source>
        <dbReference type="ARBA" id="ARBA00022741"/>
    </source>
</evidence>
<gene>
    <name evidence="7" type="ORF">D0T12_01655</name>
</gene>
<organism evidence="7 8">
    <name type="scientific">Actinomadura spongiicola</name>
    <dbReference type="NCBI Taxonomy" id="2303421"/>
    <lineage>
        <taxon>Bacteria</taxon>
        <taxon>Bacillati</taxon>
        <taxon>Actinomycetota</taxon>
        <taxon>Actinomycetes</taxon>
        <taxon>Streptosporangiales</taxon>
        <taxon>Thermomonosporaceae</taxon>
        <taxon>Actinomadura</taxon>
    </lineage>
</organism>
<dbReference type="PRINTS" id="PR00301">
    <property type="entry name" value="HEATSHOCK70"/>
</dbReference>
<keyword evidence="8" id="KW-1185">Reference proteome</keyword>
<dbReference type="InterPro" id="IPR013126">
    <property type="entry name" value="Hsp_70_fam"/>
</dbReference>
<evidence type="ECO:0000256" key="4">
    <source>
        <dbReference type="ARBA" id="ARBA00023016"/>
    </source>
</evidence>
<dbReference type="PROSITE" id="PS00329">
    <property type="entry name" value="HSP70_2"/>
    <property type="match status" value="1"/>
</dbReference>
<dbReference type="Gene3D" id="3.30.420.40">
    <property type="match status" value="2"/>
</dbReference>
<dbReference type="Proteomes" id="UP000262882">
    <property type="component" value="Unassembled WGS sequence"/>
</dbReference>
<dbReference type="GO" id="GO:0140662">
    <property type="term" value="F:ATP-dependent protein folding chaperone"/>
    <property type="evidence" value="ECO:0007669"/>
    <property type="project" value="InterPro"/>
</dbReference>
<dbReference type="Pfam" id="PF00012">
    <property type="entry name" value="HSP70"/>
    <property type="match status" value="2"/>
</dbReference>
<evidence type="ECO:0008006" key="9">
    <source>
        <dbReference type="Google" id="ProtNLM"/>
    </source>
</evidence>
<keyword evidence="2" id="KW-0547">Nucleotide-binding</keyword>
<name>A0A372GPF2_9ACTN</name>
<proteinExistence type="inferred from homology"/>
<feature type="region of interest" description="Disordered" evidence="6">
    <location>
        <begin position="844"/>
        <end position="878"/>
    </location>
</feature>
<sequence>MTQVVSKAVGIDLGTTNSAVGVMDPGDTEIIIHRDEVSRARTTPSCVWRDPATGELVVGRKALNRIGGRPEPIRSIKRLMGSATTVDVSGQPMTPEEVSAAILAELKRQIEQNVAELATADTSWLVDRAIVTVPAYFDLPMIDATRKAGEMAGLEVLDLLHEPTAAACYHCWRTKTRDGTFLVYDLGGGTFDVSVVRATAGVYEVLGISGNNRLGGDDIDTAFARRLQDMLVEMGWALDLNPADDPGDRLRFNQLMLLAEGVKKGLSASSDFPLRDNGRIIDKLGNHVTIDAGFDRTDLEAVARPLIERTIPYCHEALERTKLKEKVDLADIDQVILAGGSTHMPLVREIVTAELCAGARCDEPVYEQVDTVVALGAAVRAAVTGGLDVYDSDRRVRVSFRGASATGATRTHIGGTVHALAPGVDLRDGRVRLITPDGDEDEADLHPSGAFAFTGVPLEPGVESQFGFEVLDADDDVIATVGRPVTHSDDAEIRLPRPSSLAISTKPVLLEVSRGGKTYRKVLVPELEELPTSVEYAFSHPGDTEAVIFPLYQRSKKIQVITVPVPPTTPRGTPIRFDLHVDKHSFITVRGSVGEHEFEAAVELPPEREMPTRDEVTRLDRRLDDVAAFLPAGDRQNFEIKRRMARQALEEALRARDRAGAVHEFEQLEELEVEAAKFRTVLEPPKEEFDQLVGDCVDLNSHLQRNAGELKQPYDAQEMSRSIEAQRDQGENAHRAGDQRAYGEAIRQLLGYQDHMVAVYRRAHPQPQKTDTERAVDALELCRRSAAKVRQLAEAAGRADLCAQVDEITQKINELSQRVGHDARGVLERTPGLLQRLSQLNNVLRQKPGGGSGGTTGDPVGGDGPGRPPAGGKVAEEW</sequence>
<evidence type="ECO:0000313" key="7">
    <source>
        <dbReference type="EMBL" id="RFS86989.1"/>
    </source>
</evidence>
<dbReference type="EMBL" id="QVNQ01000001">
    <property type="protein sequence ID" value="RFS86989.1"/>
    <property type="molecule type" value="Genomic_DNA"/>
</dbReference>
<reference evidence="7 8" key="1">
    <citation type="submission" date="2018-08" db="EMBL/GenBank/DDBJ databases">
        <title>Actinomadura spongicola sp. nov., isolated from marine sponge Leucetta chagosensis.</title>
        <authorList>
            <person name="Li L."/>
            <person name="Lin H.W."/>
        </authorList>
    </citation>
    <scope>NUCLEOTIDE SEQUENCE [LARGE SCALE GENOMIC DNA]</scope>
    <source>
        <strain evidence="7 8">LHW52907</strain>
    </source>
</reference>
<dbReference type="AlphaFoldDB" id="A0A372GPF2"/>
<dbReference type="OrthoDB" id="9766019at2"/>
<comment type="caution">
    <text evidence="7">The sequence shown here is derived from an EMBL/GenBank/DDBJ whole genome shotgun (WGS) entry which is preliminary data.</text>
</comment>
<dbReference type="RefSeq" id="WP_117397442.1">
    <property type="nucleotide sequence ID" value="NZ_QVNQ01000001.1"/>
</dbReference>